<evidence type="ECO:0000313" key="10">
    <source>
        <dbReference type="EMBL" id="MFD2171490.1"/>
    </source>
</evidence>
<evidence type="ECO:0000256" key="7">
    <source>
        <dbReference type="ARBA" id="ARBA00048816"/>
    </source>
</evidence>
<dbReference type="CDD" id="cd01744">
    <property type="entry name" value="GATase1_CPSase"/>
    <property type="match status" value="1"/>
</dbReference>
<comment type="caution">
    <text evidence="10">The sequence shown here is derived from an EMBL/GenBank/DDBJ whole genome shotgun (WGS) entry which is preliminary data.</text>
</comment>
<comment type="pathway">
    <text evidence="1 8">Amino-acid biosynthesis; L-arginine biosynthesis; carbamoyl phosphate from bicarbonate: step 1/1.</text>
</comment>
<dbReference type="Proteomes" id="UP001597343">
    <property type="component" value="Unassembled WGS sequence"/>
</dbReference>
<dbReference type="EMBL" id="JBHUIO010000009">
    <property type="protein sequence ID" value="MFD2171490.1"/>
    <property type="molecule type" value="Genomic_DNA"/>
</dbReference>
<proteinExistence type="inferred from homology"/>
<evidence type="ECO:0000256" key="8">
    <source>
        <dbReference type="HAMAP-Rule" id="MF_01209"/>
    </source>
</evidence>
<feature type="binding site" evidence="8">
    <location>
        <position position="45"/>
    </location>
    <ligand>
        <name>L-glutamine</name>
        <dbReference type="ChEBI" id="CHEBI:58359"/>
    </ligand>
</feature>
<dbReference type="PROSITE" id="PS51273">
    <property type="entry name" value="GATASE_TYPE_1"/>
    <property type="match status" value="1"/>
</dbReference>
<dbReference type="NCBIfam" id="TIGR01368">
    <property type="entry name" value="CPSaseIIsmall"/>
    <property type="match status" value="1"/>
</dbReference>
<keyword evidence="3 8" id="KW-0436">Ligase</keyword>
<evidence type="ECO:0000256" key="4">
    <source>
        <dbReference type="ARBA" id="ARBA00022741"/>
    </source>
</evidence>
<dbReference type="Gene3D" id="3.40.50.880">
    <property type="match status" value="1"/>
</dbReference>
<dbReference type="SUPFAM" id="SSF52021">
    <property type="entry name" value="Carbamoyl phosphate synthetase, small subunit N-terminal domain"/>
    <property type="match status" value="1"/>
</dbReference>
<feature type="domain" description="Carbamoyl-phosphate synthase small subunit N-terminal" evidence="9">
    <location>
        <begin position="1"/>
        <end position="131"/>
    </location>
</feature>
<name>A0ABW5A0N3_9BACL</name>
<comment type="subunit">
    <text evidence="8">Composed of two chains; the small (or glutamine) chain promotes the hydrolysis of glutamine to ammonia, which is used by the large (or ammonia) chain to synthesize carbamoyl phosphate. Tetramer of heterodimers (alpha,beta)4.</text>
</comment>
<dbReference type="InterPro" id="IPR002474">
    <property type="entry name" value="CarbamoylP_synth_ssu_N"/>
</dbReference>
<evidence type="ECO:0000256" key="1">
    <source>
        <dbReference type="ARBA" id="ARBA00005077"/>
    </source>
</evidence>
<keyword evidence="8" id="KW-0055">Arginine biosynthesis</keyword>
<dbReference type="Pfam" id="PF00988">
    <property type="entry name" value="CPSase_sm_chain"/>
    <property type="match status" value="1"/>
</dbReference>
<feature type="binding site" evidence="8">
    <location>
        <position position="220"/>
    </location>
    <ligand>
        <name>L-glutamine</name>
        <dbReference type="ChEBI" id="CHEBI:58359"/>
    </ligand>
</feature>
<feature type="active site" evidence="8">
    <location>
        <position position="332"/>
    </location>
</feature>
<feature type="binding site" evidence="8">
    <location>
        <position position="291"/>
    </location>
    <ligand>
        <name>L-glutamine</name>
        <dbReference type="ChEBI" id="CHEBI:58359"/>
    </ligand>
</feature>
<feature type="active site" evidence="8">
    <location>
        <position position="334"/>
    </location>
</feature>
<comment type="catalytic activity">
    <reaction evidence="8">
        <text>L-glutamine + H2O = L-glutamate + NH4(+)</text>
        <dbReference type="Rhea" id="RHEA:15889"/>
        <dbReference type="ChEBI" id="CHEBI:15377"/>
        <dbReference type="ChEBI" id="CHEBI:28938"/>
        <dbReference type="ChEBI" id="CHEBI:29985"/>
        <dbReference type="ChEBI" id="CHEBI:58359"/>
    </reaction>
</comment>
<evidence type="ECO:0000313" key="11">
    <source>
        <dbReference type="Proteomes" id="UP001597343"/>
    </source>
</evidence>
<gene>
    <name evidence="8" type="primary">carA</name>
    <name evidence="10" type="ORF">ACFSOY_16120</name>
</gene>
<dbReference type="Gene3D" id="3.50.30.20">
    <property type="entry name" value="Carbamoyl-phosphate synthase small subunit, N-terminal domain"/>
    <property type="match status" value="1"/>
</dbReference>
<feature type="region of interest" description="CPSase" evidence="8">
    <location>
        <begin position="1"/>
        <end position="171"/>
    </location>
</feature>
<evidence type="ECO:0000256" key="2">
    <source>
        <dbReference type="ARBA" id="ARBA00007800"/>
    </source>
</evidence>
<dbReference type="InterPro" id="IPR050472">
    <property type="entry name" value="Anth_synth/Amidotransfase"/>
</dbReference>
<feature type="binding site" evidence="8">
    <location>
        <position position="292"/>
    </location>
    <ligand>
        <name>L-glutamine</name>
        <dbReference type="ChEBI" id="CHEBI:58359"/>
    </ligand>
</feature>
<dbReference type="EC" id="6.3.5.5" evidence="8"/>
<keyword evidence="5 8" id="KW-0067">ATP-binding</keyword>
<dbReference type="HAMAP" id="MF_01209">
    <property type="entry name" value="CPSase_S_chain"/>
    <property type="match status" value="1"/>
</dbReference>
<feature type="binding site" evidence="8">
    <location>
        <position position="289"/>
    </location>
    <ligand>
        <name>L-glutamine</name>
        <dbReference type="ChEBI" id="CHEBI:58359"/>
    </ligand>
</feature>
<evidence type="ECO:0000256" key="3">
    <source>
        <dbReference type="ARBA" id="ARBA00022598"/>
    </source>
</evidence>
<dbReference type="PRINTS" id="PR00099">
    <property type="entry name" value="CPSGATASE"/>
</dbReference>
<dbReference type="PANTHER" id="PTHR43418:SF7">
    <property type="entry name" value="CARBAMOYL-PHOSPHATE SYNTHASE SMALL CHAIN"/>
    <property type="match status" value="1"/>
</dbReference>
<accession>A0ABW5A0N3</accession>
<feature type="binding site" evidence="8">
    <location>
        <position position="251"/>
    </location>
    <ligand>
        <name>L-glutamine</name>
        <dbReference type="ChEBI" id="CHEBI:58359"/>
    </ligand>
</feature>
<dbReference type="InterPro" id="IPR035686">
    <property type="entry name" value="CPSase_GATase1"/>
</dbReference>
<keyword evidence="8" id="KW-0665">Pyrimidine biosynthesis</keyword>
<dbReference type="PRINTS" id="PR00096">
    <property type="entry name" value="GATASE"/>
</dbReference>
<keyword evidence="6 8" id="KW-0315">Glutamine amidotransferase</keyword>
<comment type="similarity">
    <text evidence="2 8">Belongs to the CarA family.</text>
</comment>
<protein>
    <recommendedName>
        <fullName evidence="8">Carbamoyl phosphate synthase small chain</fullName>
        <ecNumber evidence="8">6.3.5.5</ecNumber>
    </recommendedName>
    <alternativeName>
        <fullName evidence="8">Carbamoyl phosphate synthetase glutamine chain</fullName>
    </alternativeName>
</protein>
<dbReference type="InterPro" id="IPR036480">
    <property type="entry name" value="CarbP_synth_ssu_N_sf"/>
</dbReference>
<evidence type="ECO:0000256" key="5">
    <source>
        <dbReference type="ARBA" id="ARBA00022840"/>
    </source>
</evidence>
<dbReference type="RefSeq" id="WP_386048326.1">
    <property type="nucleotide sequence ID" value="NZ_JBHUIO010000009.1"/>
</dbReference>
<dbReference type="SMART" id="SM01097">
    <property type="entry name" value="CPSase_sm_chain"/>
    <property type="match status" value="1"/>
</dbReference>
<evidence type="ECO:0000259" key="9">
    <source>
        <dbReference type="SMART" id="SM01097"/>
    </source>
</evidence>
<dbReference type="PRINTS" id="PR00097">
    <property type="entry name" value="ANTSNTHASEII"/>
</dbReference>
<dbReference type="InterPro" id="IPR017926">
    <property type="entry name" value="GATASE"/>
</dbReference>
<feature type="binding site" evidence="8">
    <location>
        <position position="222"/>
    </location>
    <ligand>
        <name>L-glutamine</name>
        <dbReference type="ChEBI" id="CHEBI:58359"/>
    </ligand>
</feature>
<dbReference type="PANTHER" id="PTHR43418">
    <property type="entry name" value="MULTIFUNCTIONAL TRYPTOPHAN BIOSYNTHESIS PROTEIN-RELATED"/>
    <property type="match status" value="1"/>
</dbReference>
<comment type="pathway">
    <text evidence="8">Pyrimidine metabolism; UMP biosynthesis via de novo pathway; (S)-dihydroorotate from bicarbonate: step 1/3.</text>
</comment>
<reference evidence="11" key="1">
    <citation type="journal article" date="2019" name="Int. J. Syst. Evol. Microbiol.">
        <title>The Global Catalogue of Microorganisms (GCM) 10K type strain sequencing project: providing services to taxonomists for standard genome sequencing and annotation.</title>
        <authorList>
            <consortium name="The Broad Institute Genomics Platform"/>
            <consortium name="The Broad Institute Genome Sequencing Center for Infectious Disease"/>
            <person name="Wu L."/>
            <person name="Ma J."/>
        </authorList>
    </citation>
    <scope>NUCLEOTIDE SEQUENCE [LARGE SCALE GENOMIC DNA]</scope>
    <source>
        <strain evidence="11">CGMCC 1.13574</strain>
    </source>
</reference>
<evidence type="ECO:0000256" key="6">
    <source>
        <dbReference type="ARBA" id="ARBA00022962"/>
    </source>
</evidence>
<dbReference type="InterPro" id="IPR006274">
    <property type="entry name" value="CarbamoylP_synth_ssu"/>
</dbReference>
<keyword evidence="8" id="KW-0028">Amino-acid biosynthesis</keyword>
<comment type="function">
    <text evidence="8">Small subunit of the glutamine-dependent carbamoyl phosphate synthetase (CPSase). CPSase catalyzes the formation of carbamoyl phosphate from the ammonia moiety of glutamine, carbonate, and phosphate donated by ATP, constituting the first step of 2 biosynthetic pathways, one leading to arginine and/or urea and the other to pyrimidine nucleotides. The small subunit (glutamine amidotransferase) binds and cleaves glutamine to supply the large subunit with the substrate ammonia.</text>
</comment>
<comment type="catalytic activity">
    <reaction evidence="7 8">
        <text>hydrogencarbonate + L-glutamine + 2 ATP + H2O = carbamoyl phosphate + L-glutamate + 2 ADP + phosphate + 2 H(+)</text>
        <dbReference type="Rhea" id="RHEA:18633"/>
        <dbReference type="ChEBI" id="CHEBI:15377"/>
        <dbReference type="ChEBI" id="CHEBI:15378"/>
        <dbReference type="ChEBI" id="CHEBI:17544"/>
        <dbReference type="ChEBI" id="CHEBI:29985"/>
        <dbReference type="ChEBI" id="CHEBI:30616"/>
        <dbReference type="ChEBI" id="CHEBI:43474"/>
        <dbReference type="ChEBI" id="CHEBI:58228"/>
        <dbReference type="ChEBI" id="CHEBI:58359"/>
        <dbReference type="ChEBI" id="CHEBI:456216"/>
        <dbReference type="EC" id="6.3.5.5"/>
    </reaction>
</comment>
<keyword evidence="4 8" id="KW-0547">Nucleotide-binding</keyword>
<dbReference type="Pfam" id="PF00117">
    <property type="entry name" value="GATase"/>
    <property type="match status" value="1"/>
</dbReference>
<feature type="binding site" evidence="8">
    <location>
        <position position="248"/>
    </location>
    <ligand>
        <name>L-glutamine</name>
        <dbReference type="ChEBI" id="CHEBI:58359"/>
    </ligand>
</feature>
<dbReference type="SUPFAM" id="SSF52317">
    <property type="entry name" value="Class I glutamine amidotransferase-like"/>
    <property type="match status" value="1"/>
</dbReference>
<dbReference type="NCBIfam" id="NF009475">
    <property type="entry name" value="PRK12838.1"/>
    <property type="match status" value="1"/>
</dbReference>
<dbReference type="InterPro" id="IPR029062">
    <property type="entry name" value="Class_I_gatase-like"/>
</dbReference>
<feature type="active site" description="Nucleophile" evidence="8">
    <location>
        <position position="247"/>
    </location>
</feature>
<keyword evidence="11" id="KW-1185">Reference proteome</keyword>
<organism evidence="10 11">
    <name type="scientific">Tumebacillus lipolyticus</name>
    <dbReference type="NCBI Taxonomy" id="1280370"/>
    <lineage>
        <taxon>Bacteria</taxon>
        <taxon>Bacillati</taxon>
        <taxon>Bacillota</taxon>
        <taxon>Bacilli</taxon>
        <taxon>Bacillales</taxon>
        <taxon>Alicyclobacillaceae</taxon>
        <taxon>Tumebacillus</taxon>
    </lineage>
</organism>
<sequence>MRARLILEDGTVFEGNAFGAEGESFGEVVFNTGMTGYQEVLTDPSYYGQIVTMTFPLIGNYGVNVDDIESNHPHVRGFVVREWSTHPSNWRNMGSLDQYLKTNNIIGIEGIDTRMLTKKIRVHGTMAGVITTQDLPVEEYVAKLNASGLLPRDQVAQVTTKSTYRSPGKNRRIVAMDFGMKAGVLRSLVARGCDVTVVPAHTSAEEILNWKPHGVMLSNGPGDPADLNEIIETVRQLIGQVPIFGICLGHQLISLACGAKTGSLKFGHRGANHPVKDLLNGRCYITSQNHGYVVLPETLEGTGLELTHINQNDGSVEGVRHTEHPVFSVQYHPEARPGPDDSDYLFDRFMEMIEDHWEGK</sequence>